<dbReference type="AlphaFoldDB" id="A0A1I7W7U6"/>
<dbReference type="WBParaSite" id="Hba_00700">
    <property type="protein sequence ID" value="Hba_00700"/>
    <property type="gene ID" value="Hba_00700"/>
</dbReference>
<evidence type="ECO:0000313" key="2">
    <source>
        <dbReference type="Proteomes" id="UP000095283"/>
    </source>
</evidence>
<keyword evidence="1" id="KW-0472">Membrane</keyword>
<reference evidence="3" key="1">
    <citation type="submission" date="2016-11" db="UniProtKB">
        <authorList>
            <consortium name="WormBaseParasite"/>
        </authorList>
    </citation>
    <scope>IDENTIFICATION</scope>
</reference>
<keyword evidence="1" id="KW-0812">Transmembrane</keyword>
<keyword evidence="1" id="KW-1133">Transmembrane helix</keyword>
<evidence type="ECO:0000256" key="1">
    <source>
        <dbReference type="SAM" id="Phobius"/>
    </source>
</evidence>
<organism evidence="2 3">
    <name type="scientific">Heterorhabditis bacteriophora</name>
    <name type="common">Entomopathogenic nematode worm</name>
    <dbReference type="NCBI Taxonomy" id="37862"/>
    <lineage>
        <taxon>Eukaryota</taxon>
        <taxon>Metazoa</taxon>
        <taxon>Ecdysozoa</taxon>
        <taxon>Nematoda</taxon>
        <taxon>Chromadorea</taxon>
        <taxon>Rhabditida</taxon>
        <taxon>Rhabditina</taxon>
        <taxon>Rhabditomorpha</taxon>
        <taxon>Strongyloidea</taxon>
        <taxon>Heterorhabditidae</taxon>
        <taxon>Heterorhabditis</taxon>
    </lineage>
</organism>
<dbReference type="Proteomes" id="UP000095283">
    <property type="component" value="Unplaced"/>
</dbReference>
<evidence type="ECO:0000313" key="3">
    <source>
        <dbReference type="WBParaSite" id="Hba_00700"/>
    </source>
</evidence>
<protein>
    <submittedName>
        <fullName evidence="3">Uncharacterized protein</fullName>
    </submittedName>
</protein>
<keyword evidence="2" id="KW-1185">Reference proteome</keyword>
<accession>A0A1I7W7U6</accession>
<sequence>MLLVGTRSKNTSRSDCYYYLIISLALSYYIYIWLLLFQQLC</sequence>
<name>A0A1I7W7U6_HETBA</name>
<proteinExistence type="predicted"/>
<feature type="transmembrane region" description="Helical" evidence="1">
    <location>
        <begin position="17"/>
        <end position="37"/>
    </location>
</feature>